<dbReference type="Gene3D" id="3.10.20.480">
    <property type="entry name" value="Antirestriction protein ArdA, domain 1"/>
    <property type="match status" value="1"/>
</dbReference>
<keyword evidence="2" id="KW-1185">Reference proteome</keyword>
<comment type="caution">
    <text evidence="1">The sequence shown here is derived from an EMBL/GenBank/DDBJ whole genome shotgun (WGS) entry which is preliminary data.</text>
</comment>
<reference evidence="1" key="1">
    <citation type="journal article" date="2014" name="Int. J. Syst. Evol. Microbiol.">
        <title>Complete genome sequence of Corynebacterium casei LMG S-19264T (=DSM 44701T), isolated from a smear-ripened cheese.</title>
        <authorList>
            <consortium name="US DOE Joint Genome Institute (JGI-PGF)"/>
            <person name="Walter F."/>
            <person name="Albersmeier A."/>
            <person name="Kalinowski J."/>
            <person name="Ruckert C."/>
        </authorList>
    </citation>
    <scope>NUCLEOTIDE SEQUENCE</scope>
    <source>
        <strain evidence="1">JCM 3090</strain>
    </source>
</reference>
<dbReference type="RefSeq" id="WP_189168088.1">
    <property type="nucleotide sequence ID" value="NZ_BMQB01000001.1"/>
</dbReference>
<name>A0A8J3F7E0_9ACTN</name>
<dbReference type="Proteomes" id="UP000649739">
    <property type="component" value="Unassembled WGS sequence"/>
</dbReference>
<gene>
    <name evidence="1" type="ORF">GCM10010123_02120</name>
</gene>
<dbReference type="EMBL" id="BMQB01000001">
    <property type="protein sequence ID" value="GGJ75778.1"/>
    <property type="molecule type" value="Genomic_DNA"/>
</dbReference>
<dbReference type="Pfam" id="PF07275">
    <property type="entry name" value="ArdA"/>
    <property type="match status" value="1"/>
</dbReference>
<proteinExistence type="predicted"/>
<accession>A0A8J3F7E0</accession>
<dbReference type="InterPro" id="IPR009899">
    <property type="entry name" value="ArdA"/>
</dbReference>
<reference evidence="1" key="2">
    <citation type="submission" date="2020-09" db="EMBL/GenBank/DDBJ databases">
        <authorList>
            <person name="Sun Q."/>
            <person name="Ohkuma M."/>
        </authorList>
    </citation>
    <scope>NUCLEOTIDE SEQUENCE</scope>
    <source>
        <strain evidence="1">JCM 3090</strain>
    </source>
</reference>
<dbReference type="InterPro" id="IPR041895">
    <property type="entry name" value="ArdA_dom1"/>
</dbReference>
<dbReference type="AlphaFoldDB" id="A0A8J3F7E0"/>
<protein>
    <recommendedName>
        <fullName evidence="3">Antirestriction protein</fullName>
    </recommendedName>
</protein>
<evidence type="ECO:0008006" key="3">
    <source>
        <dbReference type="Google" id="ProtNLM"/>
    </source>
</evidence>
<sequence>MSEQCAVGAVPRVWVGCLGCYNDGFLPGAWFTATTAPTDMTTFNQQVRDVGRYHQVDEHEEIWCLDHEHFDGVLTGEFAPATGARVAALIADLATEQRHALAAWITHTDTTATTLTDTHIQQWRQGYIGLFDSEEAFARDQADEEHGKALAAMPWPFGHIDWPAATTDLFSTRYWSHRVVGGAVDVFHEQ</sequence>
<organism evidence="1 2">
    <name type="scientific">Pilimelia anulata</name>
    <dbReference type="NCBI Taxonomy" id="53371"/>
    <lineage>
        <taxon>Bacteria</taxon>
        <taxon>Bacillati</taxon>
        <taxon>Actinomycetota</taxon>
        <taxon>Actinomycetes</taxon>
        <taxon>Micromonosporales</taxon>
        <taxon>Micromonosporaceae</taxon>
        <taxon>Pilimelia</taxon>
    </lineage>
</organism>
<evidence type="ECO:0000313" key="2">
    <source>
        <dbReference type="Proteomes" id="UP000649739"/>
    </source>
</evidence>
<evidence type="ECO:0000313" key="1">
    <source>
        <dbReference type="EMBL" id="GGJ75778.1"/>
    </source>
</evidence>